<evidence type="ECO:0000313" key="4">
    <source>
        <dbReference type="EMBL" id="KAK3086305.1"/>
    </source>
</evidence>
<keyword evidence="1" id="KW-0106">Calcium</keyword>
<organism evidence="4 5">
    <name type="scientific">Pinctada imbricata</name>
    <name type="common">Atlantic pearl-oyster</name>
    <name type="synonym">Pinctada martensii</name>
    <dbReference type="NCBI Taxonomy" id="66713"/>
    <lineage>
        <taxon>Eukaryota</taxon>
        <taxon>Metazoa</taxon>
        <taxon>Spiralia</taxon>
        <taxon>Lophotrochozoa</taxon>
        <taxon>Mollusca</taxon>
        <taxon>Bivalvia</taxon>
        <taxon>Autobranchia</taxon>
        <taxon>Pteriomorphia</taxon>
        <taxon>Pterioida</taxon>
        <taxon>Pterioidea</taxon>
        <taxon>Pteriidae</taxon>
        <taxon>Pinctada</taxon>
    </lineage>
</organism>
<sequence length="252" mass="29209">MKIAWILLLSLLLVYLLDPADCWRRRRRFRVRVRVRRVIPRVRVRRVLPRIRVRRIARNVQRAVRRVSIRRVLPVLTGSMLRVRLRNILRRRSSNRNPIQSNPSPTTPSVQLGTTVTPCPEICAGNCPRQCETWNCPCQWVCATTCDWFTEEEFIWPYTGYPPPLPCDFASYDADSNGVLSHEELAFHVRMRSRDQNNLWLFDKLDLDQSGNLTSLEFDSILLLKDCGSEEDGGTQSPSTTQGTYAPILSRK</sequence>
<dbReference type="Proteomes" id="UP001186944">
    <property type="component" value="Unassembled WGS sequence"/>
</dbReference>
<comment type="caution">
    <text evidence="4">The sequence shown here is derived from an EMBL/GenBank/DDBJ whole genome shotgun (WGS) entry which is preliminary data.</text>
</comment>
<feature type="region of interest" description="Disordered" evidence="2">
    <location>
        <begin position="229"/>
        <end position="252"/>
    </location>
</feature>
<dbReference type="EMBL" id="VSWD01000012">
    <property type="protein sequence ID" value="KAK3086305.1"/>
    <property type="molecule type" value="Genomic_DNA"/>
</dbReference>
<evidence type="ECO:0000313" key="5">
    <source>
        <dbReference type="Proteomes" id="UP001186944"/>
    </source>
</evidence>
<protein>
    <recommendedName>
        <fullName evidence="6">Calmodulin</fullName>
    </recommendedName>
</protein>
<evidence type="ECO:0000256" key="3">
    <source>
        <dbReference type="SAM" id="SignalP"/>
    </source>
</evidence>
<evidence type="ECO:0000256" key="2">
    <source>
        <dbReference type="SAM" id="MobiDB-lite"/>
    </source>
</evidence>
<name>A0AA88XL41_PINIB</name>
<feature type="signal peptide" evidence="3">
    <location>
        <begin position="1"/>
        <end position="22"/>
    </location>
</feature>
<dbReference type="InterPro" id="IPR011992">
    <property type="entry name" value="EF-hand-dom_pair"/>
</dbReference>
<dbReference type="PROSITE" id="PS00018">
    <property type="entry name" value="EF_HAND_1"/>
    <property type="match status" value="1"/>
</dbReference>
<feature type="compositionally biased region" description="Low complexity" evidence="2">
    <location>
        <begin position="234"/>
        <end position="244"/>
    </location>
</feature>
<dbReference type="SUPFAM" id="SSF47473">
    <property type="entry name" value="EF-hand"/>
    <property type="match status" value="1"/>
</dbReference>
<feature type="chain" id="PRO_5041669262" description="Calmodulin" evidence="3">
    <location>
        <begin position="23"/>
        <end position="252"/>
    </location>
</feature>
<accession>A0AA88XL41</accession>
<dbReference type="AlphaFoldDB" id="A0AA88XL41"/>
<gene>
    <name evidence="4" type="ORF">FSP39_016591</name>
</gene>
<dbReference type="InterPro" id="IPR018247">
    <property type="entry name" value="EF_Hand_1_Ca_BS"/>
</dbReference>
<proteinExistence type="predicted"/>
<dbReference type="Gene3D" id="1.10.238.10">
    <property type="entry name" value="EF-hand"/>
    <property type="match status" value="1"/>
</dbReference>
<reference evidence="4" key="1">
    <citation type="submission" date="2019-08" db="EMBL/GenBank/DDBJ databases">
        <title>The improved chromosome-level genome for the pearl oyster Pinctada fucata martensii using PacBio sequencing and Hi-C.</title>
        <authorList>
            <person name="Zheng Z."/>
        </authorList>
    </citation>
    <scope>NUCLEOTIDE SEQUENCE</scope>
    <source>
        <strain evidence="4">ZZ-2019</strain>
        <tissue evidence="4">Adductor muscle</tissue>
    </source>
</reference>
<evidence type="ECO:0008006" key="6">
    <source>
        <dbReference type="Google" id="ProtNLM"/>
    </source>
</evidence>
<keyword evidence="5" id="KW-1185">Reference proteome</keyword>
<evidence type="ECO:0000256" key="1">
    <source>
        <dbReference type="ARBA" id="ARBA00022837"/>
    </source>
</evidence>
<keyword evidence="3" id="KW-0732">Signal</keyword>